<dbReference type="Pfam" id="PF09818">
    <property type="entry name" value="ABC_ATPase"/>
    <property type="match status" value="1"/>
</dbReference>
<dbReference type="PATRIC" id="fig|1462.6.peg.3028"/>
<evidence type="ECO:0000313" key="5">
    <source>
        <dbReference type="Proteomes" id="UP000032522"/>
    </source>
</evidence>
<evidence type="ECO:0000259" key="2">
    <source>
        <dbReference type="Pfam" id="PF20446"/>
    </source>
</evidence>
<dbReference type="InterPro" id="IPR049069">
    <property type="entry name" value="MRB1590-like_C"/>
</dbReference>
<comment type="caution">
    <text evidence="4">The sequence shown here is derived from an EMBL/GenBank/DDBJ whole genome shotgun (WGS) entry which is preliminary data.</text>
</comment>
<dbReference type="Pfam" id="PF20446">
    <property type="entry name" value="ABC_N"/>
    <property type="match status" value="1"/>
</dbReference>
<dbReference type="InterPro" id="IPR046833">
    <property type="entry name" value="ABC_N"/>
</dbReference>
<protein>
    <submittedName>
        <fullName evidence="4">Putative ATPase of the ABC class family protein</fullName>
    </submittedName>
</protein>
<evidence type="ECO:0000259" key="1">
    <source>
        <dbReference type="Pfam" id="PF09818"/>
    </source>
</evidence>
<dbReference type="AlphaFoldDB" id="A0A0D8BST4"/>
<dbReference type="Proteomes" id="UP000032522">
    <property type="component" value="Unassembled WGS sequence"/>
</dbReference>
<dbReference type="PANTHER" id="PTHR38149:SF1">
    <property type="entry name" value="ATPASE"/>
    <property type="match status" value="1"/>
</dbReference>
<proteinExistence type="predicted"/>
<dbReference type="SUPFAM" id="SSF52540">
    <property type="entry name" value="P-loop containing nucleoside triphosphate hydrolases"/>
    <property type="match status" value="1"/>
</dbReference>
<dbReference type="EMBL" id="JYBP01000003">
    <property type="protein sequence ID" value="KJE27064.1"/>
    <property type="molecule type" value="Genomic_DNA"/>
</dbReference>
<reference evidence="4 5" key="1">
    <citation type="submission" date="2015-01" db="EMBL/GenBank/DDBJ databases">
        <authorList>
            <person name="Filippidou S."/>
            <person name="Jeanneret N."/>
            <person name="Russel-Delif L."/>
            <person name="Junier T."/>
            <person name="Wunderlin T."/>
            <person name="Molina V."/>
            <person name="Johnson S.L."/>
            <person name="Davenport K.W."/>
            <person name="Chain P.S."/>
            <person name="Dorador C."/>
            <person name="Junier P."/>
        </authorList>
    </citation>
    <scope>NUCLEOTIDE SEQUENCE [LARGE SCALE GENOMIC DNA]</scope>
    <source>
        <strain evidence="4 5">Et7/4</strain>
    </source>
</reference>
<gene>
    <name evidence="4" type="ORF">LG52_2741</name>
</gene>
<evidence type="ECO:0000259" key="3">
    <source>
        <dbReference type="Pfam" id="PF21117"/>
    </source>
</evidence>
<dbReference type="InterPro" id="IPR046834">
    <property type="entry name" value="ABC_ATPase_C"/>
</dbReference>
<dbReference type="PANTHER" id="PTHR38149">
    <property type="entry name" value="ATPASE"/>
    <property type="match status" value="1"/>
</dbReference>
<dbReference type="InterPro" id="IPR027417">
    <property type="entry name" value="P-loop_NTPase"/>
</dbReference>
<dbReference type="RefSeq" id="WP_044732324.1">
    <property type="nucleotide sequence ID" value="NZ_JYBP01000003.1"/>
</dbReference>
<dbReference type="Pfam" id="PF21117">
    <property type="entry name" value="MRB1590_C"/>
    <property type="match status" value="1"/>
</dbReference>
<feature type="domain" description="ATPase of the ABC class C-terminal" evidence="1">
    <location>
        <begin position="165"/>
        <end position="448"/>
    </location>
</feature>
<dbReference type="InterPro" id="IPR019195">
    <property type="entry name" value="ABC_ATPase_put"/>
</dbReference>
<name>A0A0D8BST4_GEOKU</name>
<accession>A0A0D8BST4</accession>
<dbReference type="OrthoDB" id="9809999at2"/>
<feature type="domain" description="MRB1590-like C-terminal" evidence="3">
    <location>
        <begin position="464"/>
        <end position="565"/>
    </location>
</feature>
<feature type="domain" description="ATPase of the ABC class N-terminal" evidence="2">
    <location>
        <begin position="1"/>
        <end position="162"/>
    </location>
</feature>
<evidence type="ECO:0000313" key="4">
    <source>
        <dbReference type="EMBL" id="KJE27064.1"/>
    </source>
</evidence>
<organism evidence="4 5">
    <name type="scientific">Geobacillus kaustophilus</name>
    <dbReference type="NCBI Taxonomy" id="1462"/>
    <lineage>
        <taxon>Bacteria</taxon>
        <taxon>Bacillati</taxon>
        <taxon>Bacillota</taxon>
        <taxon>Bacilli</taxon>
        <taxon>Bacillales</taxon>
        <taxon>Anoxybacillaceae</taxon>
        <taxon>Geobacillus</taxon>
        <taxon>Geobacillus thermoleovorans group</taxon>
    </lineage>
</organism>
<sequence length="568" mass="62743">METLRQRLRSIDQKGYKAYKAIEGTYRFPTFTLAIDHVQGDPFAEPSKIRVIVPRAKTVLAAEWTDTKPRRIRCEDLLARRIHHALRQWPLQARGSGKSGLVLIDAPGQKVLERTAVQVADETIAVCLSVGLPANGRRILAKEAETIFFEQIPSVIERAVYGLREEDIRAAVELADQQHAIRRYLREHGLVAFVANGAVLPRESGVSDKPLQRGAVPFQSPPELEIAIPVPHRAEPIKGMGIRRGITLIIGGGYHGKSTLLQALEHGVYDHVAGDGREFVITDSGAVKIRAEDGRSVANVDISPFIGTLPHGKETMQFSTENASGSTSQAASMIEMIEAGASAFLIDEDTSATNLLIRDARMQALIAKDAEPITPYIDKARQLFHDYGISTVLVVGGLGDYFEIADCVIKMEQYVPFDVTAEAKRIAARMPSGRKTEGGDSFGRIRERIPLPVSLNSQKGKKAKAVARGRHVIQYGQTDLLLYALEQLVDDSQTRAIAAALLYMERKGWLDGKKTIRQLLDAIEEQWERQGLGSVSFRKGNPGELARPRRFELAAALNRLRTLRCVQQ</sequence>